<feature type="domain" description="C2H2-type" evidence="6">
    <location>
        <begin position="28"/>
        <end position="57"/>
    </location>
</feature>
<dbReference type="SUPFAM" id="SSF57667">
    <property type="entry name" value="beta-beta-alpha zinc fingers"/>
    <property type="match status" value="1"/>
</dbReference>
<reference evidence="7 8" key="1">
    <citation type="submission" date="2018-11" db="EMBL/GenBank/DDBJ databases">
        <title>Genome sequence of Saitozyma podzolica DSM 27192.</title>
        <authorList>
            <person name="Aliyu H."/>
            <person name="Gorte O."/>
            <person name="Ochsenreither K."/>
        </authorList>
    </citation>
    <scope>NUCLEOTIDE SEQUENCE [LARGE SCALE GENOMIC DNA]</scope>
    <source>
        <strain evidence="7 8">DSM 27192</strain>
    </source>
</reference>
<sequence>MSINIEIGHRRRCLNGHTSPHSKPMQGYSCEWPDCDKTYKKAADLERHERIHTGELKYTCRVCGKRYARSDVLSRHLVQTHGEQAPTIGRPRKS</sequence>
<evidence type="ECO:0000256" key="1">
    <source>
        <dbReference type="ARBA" id="ARBA00022723"/>
    </source>
</evidence>
<dbReference type="InterPro" id="IPR036236">
    <property type="entry name" value="Znf_C2H2_sf"/>
</dbReference>
<dbReference type="InterPro" id="IPR013087">
    <property type="entry name" value="Znf_C2H2_type"/>
</dbReference>
<proteinExistence type="predicted"/>
<keyword evidence="3 5" id="KW-0863">Zinc-finger</keyword>
<keyword evidence="4" id="KW-0862">Zinc</keyword>
<dbReference type="GO" id="GO:0000978">
    <property type="term" value="F:RNA polymerase II cis-regulatory region sequence-specific DNA binding"/>
    <property type="evidence" value="ECO:0007669"/>
    <property type="project" value="UniProtKB-ARBA"/>
</dbReference>
<dbReference type="Pfam" id="PF00096">
    <property type="entry name" value="zf-C2H2"/>
    <property type="match status" value="2"/>
</dbReference>
<evidence type="ECO:0000256" key="4">
    <source>
        <dbReference type="ARBA" id="ARBA00022833"/>
    </source>
</evidence>
<dbReference type="PANTHER" id="PTHR23235">
    <property type="entry name" value="KRUEPPEL-LIKE TRANSCRIPTION FACTOR"/>
    <property type="match status" value="1"/>
</dbReference>
<keyword evidence="1" id="KW-0479">Metal-binding</keyword>
<dbReference type="Proteomes" id="UP000279259">
    <property type="component" value="Unassembled WGS sequence"/>
</dbReference>
<protein>
    <recommendedName>
        <fullName evidence="6">C2H2-type domain-containing protein</fullName>
    </recommendedName>
</protein>
<keyword evidence="8" id="KW-1185">Reference proteome</keyword>
<evidence type="ECO:0000313" key="7">
    <source>
        <dbReference type="EMBL" id="RSH89738.1"/>
    </source>
</evidence>
<organism evidence="7 8">
    <name type="scientific">Saitozyma podzolica</name>
    <dbReference type="NCBI Taxonomy" id="1890683"/>
    <lineage>
        <taxon>Eukaryota</taxon>
        <taxon>Fungi</taxon>
        <taxon>Dikarya</taxon>
        <taxon>Basidiomycota</taxon>
        <taxon>Agaricomycotina</taxon>
        <taxon>Tremellomycetes</taxon>
        <taxon>Tremellales</taxon>
        <taxon>Trimorphomycetaceae</taxon>
        <taxon>Saitozyma</taxon>
    </lineage>
</organism>
<accession>A0A427YF74</accession>
<dbReference type="PROSITE" id="PS00028">
    <property type="entry name" value="ZINC_FINGER_C2H2_1"/>
    <property type="match status" value="2"/>
</dbReference>
<evidence type="ECO:0000256" key="3">
    <source>
        <dbReference type="ARBA" id="ARBA00022771"/>
    </source>
</evidence>
<comment type="caution">
    <text evidence="7">The sequence shown here is derived from an EMBL/GenBank/DDBJ whole genome shotgun (WGS) entry which is preliminary data.</text>
</comment>
<keyword evidence="2" id="KW-0677">Repeat</keyword>
<evidence type="ECO:0000313" key="8">
    <source>
        <dbReference type="Proteomes" id="UP000279259"/>
    </source>
</evidence>
<dbReference type="Gene3D" id="3.30.160.60">
    <property type="entry name" value="Classic Zinc Finger"/>
    <property type="match status" value="2"/>
</dbReference>
<dbReference type="PROSITE" id="PS50157">
    <property type="entry name" value="ZINC_FINGER_C2H2_2"/>
    <property type="match status" value="2"/>
</dbReference>
<evidence type="ECO:0000256" key="2">
    <source>
        <dbReference type="ARBA" id="ARBA00022737"/>
    </source>
</evidence>
<dbReference type="PANTHER" id="PTHR23235:SF120">
    <property type="entry name" value="KRUPPEL-LIKE FACTOR 15"/>
    <property type="match status" value="1"/>
</dbReference>
<dbReference type="FunFam" id="3.30.160.60:FF:000072">
    <property type="entry name" value="zinc finger protein 143 isoform X1"/>
    <property type="match status" value="1"/>
</dbReference>
<dbReference type="STRING" id="1890683.A0A427YF74"/>
<name>A0A427YF74_9TREE</name>
<evidence type="ECO:0000259" key="6">
    <source>
        <dbReference type="PROSITE" id="PS50157"/>
    </source>
</evidence>
<dbReference type="SMART" id="SM00355">
    <property type="entry name" value="ZnF_C2H2"/>
    <property type="match status" value="2"/>
</dbReference>
<dbReference type="AlphaFoldDB" id="A0A427YF74"/>
<dbReference type="GO" id="GO:0000981">
    <property type="term" value="F:DNA-binding transcription factor activity, RNA polymerase II-specific"/>
    <property type="evidence" value="ECO:0007669"/>
    <property type="project" value="TreeGrafter"/>
</dbReference>
<dbReference type="OrthoDB" id="6365676at2759"/>
<feature type="domain" description="C2H2-type" evidence="6">
    <location>
        <begin position="58"/>
        <end position="86"/>
    </location>
</feature>
<evidence type="ECO:0000256" key="5">
    <source>
        <dbReference type="PROSITE-ProRule" id="PRU00042"/>
    </source>
</evidence>
<gene>
    <name evidence="7" type="ORF">EHS25_001724</name>
</gene>
<dbReference type="GO" id="GO:0008270">
    <property type="term" value="F:zinc ion binding"/>
    <property type="evidence" value="ECO:0007669"/>
    <property type="project" value="UniProtKB-KW"/>
</dbReference>
<dbReference type="FunFam" id="3.30.160.60:FF:000446">
    <property type="entry name" value="Zinc finger protein"/>
    <property type="match status" value="1"/>
</dbReference>
<dbReference type="EMBL" id="RSCD01000012">
    <property type="protein sequence ID" value="RSH89738.1"/>
    <property type="molecule type" value="Genomic_DNA"/>
</dbReference>